<protein>
    <submittedName>
        <fullName evidence="2">Uncharacterized protein</fullName>
    </submittedName>
</protein>
<evidence type="ECO:0000256" key="1">
    <source>
        <dbReference type="SAM" id="Phobius"/>
    </source>
</evidence>
<reference evidence="2 3" key="1">
    <citation type="submission" date="2024-03" db="EMBL/GenBank/DDBJ databases">
        <title>Actinomycetospora sp. OC33-EN07, a novel actinomycete isolated from wild orchid (Aerides multiflora).</title>
        <authorList>
            <person name="Suriyachadkun C."/>
        </authorList>
    </citation>
    <scope>NUCLEOTIDE SEQUENCE [LARGE SCALE GENOMIC DNA]</scope>
    <source>
        <strain evidence="2 3">OC33-EN07</strain>
    </source>
</reference>
<dbReference type="Proteomes" id="UP001369736">
    <property type="component" value="Unassembled WGS sequence"/>
</dbReference>
<sequence length="202" mass="20785">MTHRGAEVAMPETASIEQSRGRAVLGASAVLFSVLYVVSDLLEAAQGGFSSGQLWLTLVAEAAIPPVVVGLYLAQRPRIARSALIPAVAYAYAYVYFTGTVVYALVEGTPDYATLSEELGVWMTVHGVIMFIAGVWFGAAVARAAVLSRWTGIALALGVTLVVATQGAPEGLQLVAAAVRALGIAGMGVGVLLGARAPRATA</sequence>
<feature type="transmembrane region" description="Helical" evidence="1">
    <location>
        <begin position="174"/>
        <end position="195"/>
    </location>
</feature>
<keyword evidence="3" id="KW-1185">Reference proteome</keyword>
<evidence type="ECO:0000313" key="3">
    <source>
        <dbReference type="Proteomes" id="UP001369736"/>
    </source>
</evidence>
<keyword evidence="1" id="KW-1133">Transmembrane helix</keyword>
<proteinExistence type="predicted"/>
<gene>
    <name evidence="2" type="ORF">WCD58_33380</name>
</gene>
<comment type="caution">
    <text evidence="2">The sequence shown here is derived from an EMBL/GenBank/DDBJ whole genome shotgun (WGS) entry which is preliminary data.</text>
</comment>
<organism evidence="2 3">
    <name type="scientific">Actinomycetospora flava</name>
    <dbReference type="NCBI Taxonomy" id="3129232"/>
    <lineage>
        <taxon>Bacteria</taxon>
        <taxon>Bacillati</taxon>
        <taxon>Actinomycetota</taxon>
        <taxon>Actinomycetes</taxon>
        <taxon>Pseudonocardiales</taxon>
        <taxon>Pseudonocardiaceae</taxon>
        <taxon>Actinomycetospora</taxon>
    </lineage>
</organism>
<dbReference type="EMBL" id="JBBEGM010000029">
    <property type="protein sequence ID" value="MEJ2866086.1"/>
    <property type="molecule type" value="Genomic_DNA"/>
</dbReference>
<feature type="transmembrane region" description="Helical" evidence="1">
    <location>
        <begin position="121"/>
        <end position="142"/>
    </location>
</feature>
<feature type="transmembrane region" description="Helical" evidence="1">
    <location>
        <begin position="21"/>
        <end position="42"/>
    </location>
</feature>
<evidence type="ECO:0000313" key="2">
    <source>
        <dbReference type="EMBL" id="MEJ2866086.1"/>
    </source>
</evidence>
<keyword evidence="1" id="KW-0472">Membrane</keyword>
<keyword evidence="1" id="KW-0812">Transmembrane</keyword>
<feature type="transmembrane region" description="Helical" evidence="1">
    <location>
        <begin position="149"/>
        <end position="168"/>
    </location>
</feature>
<feature type="transmembrane region" description="Helical" evidence="1">
    <location>
        <begin position="54"/>
        <end position="74"/>
    </location>
</feature>
<dbReference type="RefSeq" id="WP_337707461.1">
    <property type="nucleotide sequence ID" value="NZ_JBBEGM010000029.1"/>
</dbReference>
<feature type="transmembrane region" description="Helical" evidence="1">
    <location>
        <begin position="83"/>
        <end position="106"/>
    </location>
</feature>
<name>A0ABU8MFG6_9PSEU</name>
<accession>A0ABU8MFG6</accession>